<dbReference type="InterPro" id="IPR013128">
    <property type="entry name" value="Peptidase_C1A"/>
</dbReference>
<dbReference type="InterPro" id="IPR025661">
    <property type="entry name" value="Pept_asp_AS"/>
</dbReference>
<sequence length="595" mass="66266">MAANAGTKIFRDFFRDSPCRMAYLLKPVEISTPKPLSAKIISRPKTAPNLLLNRTEPSHVSPVLARPVTRFDRYVEPDVPKTPASLTKQSPPSPRSKNKEKKPVTDSKPASKGTSKKHRTSGSTVDDSKKLNTVKKRDPQPRKPGCKVCLPNDPTGFLLNEIDHIRERILDRPDSISCRQAIALAQDIRNRVDAMVLPVGSSGERESRVKFIGGRVESFAKIPDVKRKLVMDTVDHGSLAVGSAENNLGVKLFVKSSGETGQPQNYYQNFAQYRPRFPDANSAPEYFRTGHGNVITSQAAFVDAINNRSTTWKASVNPKRNDFYRPGVLSEESMKFQLPQGIVLKKNEDPMPMSFDARQKWSYCQSMNEVRNQGCCDSSYAVAAVSTMTDRWCVHSEGKAQFSFGAYDVVSCCHRCGFGCDGGVPNAVWHYWVENGITSGGAFGSHEGCQSYPFDVCKKAGDASDAPRCLRVCQPGYNVTYAEDKHYGRVAYTVPRDEERIMYEVFNFGPAQATFTLHTDFVQYKSGVYRHTFGVRVGMHSVKVMGWGEENNVKFWLCANSWGAQWGDGGFFKIVRGEDHLGFESNVVAGLPLFR</sequence>
<dbReference type="GO" id="GO:0006508">
    <property type="term" value="P:proteolysis"/>
    <property type="evidence" value="ECO:0007669"/>
    <property type="project" value="UniProtKB-KW"/>
</dbReference>
<dbReference type="Proteomes" id="UP000075883">
    <property type="component" value="Unassembled WGS sequence"/>
</dbReference>
<keyword evidence="5" id="KW-0788">Thiol protease</keyword>
<dbReference type="VEuPathDB" id="VectorBase:ACUA014389"/>
<dbReference type="PROSITE" id="PS00639">
    <property type="entry name" value="THIOL_PROTEASE_HIS"/>
    <property type="match status" value="1"/>
</dbReference>
<evidence type="ECO:0000313" key="10">
    <source>
        <dbReference type="EnsemblMetazoa" id="ACUA014389-PA"/>
    </source>
</evidence>
<evidence type="ECO:0000256" key="5">
    <source>
        <dbReference type="ARBA" id="ARBA00022807"/>
    </source>
</evidence>
<evidence type="ECO:0000256" key="8">
    <source>
        <dbReference type="SAM" id="MobiDB-lite"/>
    </source>
</evidence>
<dbReference type="STRING" id="139723.A0A182MBR9"/>
<reference evidence="10" key="2">
    <citation type="submission" date="2020-05" db="UniProtKB">
        <authorList>
            <consortium name="EnsemblMetazoa"/>
        </authorList>
    </citation>
    <scope>IDENTIFICATION</scope>
    <source>
        <strain evidence="10">A-37</strain>
    </source>
</reference>
<dbReference type="InterPro" id="IPR025660">
    <property type="entry name" value="Pept_his_AS"/>
</dbReference>
<evidence type="ECO:0000256" key="7">
    <source>
        <dbReference type="ARBA" id="ARBA00023180"/>
    </source>
</evidence>
<keyword evidence="6" id="KW-1015">Disulfide bond</keyword>
<comment type="similarity">
    <text evidence="1">Belongs to the peptidase C1 family.</text>
</comment>
<dbReference type="PANTHER" id="PTHR12411">
    <property type="entry name" value="CYSTEINE PROTEASE FAMILY C1-RELATED"/>
    <property type="match status" value="1"/>
</dbReference>
<keyword evidence="2" id="KW-0645">Protease</keyword>
<keyword evidence="3" id="KW-0732">Signal</keyword>
<proteinExistence type="inferred from homology"/>
<keyword evidence="11" id="KW-1185">Reference proteome</keyword>
<evidence type="ECO:0000259" key="9">
    <source>
        <dbReference type="SMART" id="SM00645"/>
    </source>
</evidence>
<reference evidence="11" key="1">
    <citation type="submission" date="2013-09" db="EMBL/GenBank/DDBJ databases">
        <title>The Genome Sequence of Anopheles culicifacies species A.</title>
        <authorList>
            <consortium name="The Broad Institute Genomics Platform"/>
            <person name="Neafsey D.E."/>
            <person name="Besansky N."/>
            <person name="Howell P."/>
            <person name="Walton C."/>
            <person name="Young S.K."/>
            <person name="Zeng Q."/>
            <person name="Gargeya S."/>
            <person name="Fitzgerald M."/>
            <person name="Haas B."/>
            <person name="Abouelleil A."/>
            <person name="Allen A.W."/>
            <person name="Alvarado L."/>
            <person name="Arachchi H.M."/>
            <person name="Berlin A.M."/>
            <person name="Chapman S.B."/>
            <person name="Gainer-Dewar J."/>
            <person name="Goldberg J."/>
            <person name="Griggs A."/>
            <person name="Gujja S."/>
            <person name="Hansen M."/>
            <person name="Howarth C."/>
            <person name="Imamovic A."/>
            <person name="Ireland A."/>
            <person name="Larimer J."/>
            <person name="McCowan C."/>
            <person name="Murphy C."/>
            <person name="Pearson M."/>
            <person name="Poon T.W."/>
            <person name="Priest M."/>
            <person name="Roberts A."/>
            <person name="Saif S."/>
            <person name="Shea T."/>
            <person name="Sisk P."/>
            <person name="Sykes S."/>
            <person name="Wortman J."/>
            <person name="Nusbaum C."/>
            <person name="Birren B."/>
        </authorList>
    </citation>
    <scope>NUCLEOTIDE SEQUENCE [LARGE SCALE GENOMIC DNA]</scope>
    <source>
        <strain evidence="11">A-37</strain>
    </source>
</reference>
<dbReference type="EnsemblMetazoa" id="ACUA014389-RA">
    <property type="protein sequence ID" value="ACUA014389-PA"/>
    <property type="gene ID" value="ACUA014389"/>
</dbReference>
<name>A0A182MBR9_9DIPT</name>
<evidence type="ECO:0000256" key="2">
    <source>
        <dbReference type="ARBA" id="ARBA00022670"/>
    </source>
</evidence>
<dbReference type="Pfam" id="PF00112">
    <property type="entry name" value="Peptidase_C1"/>
    <property type="match status" value="1"/>
</dbReference>
<evidence type="ECO:0000256" key="1">
    <source>
        <dbReference type="ARBA" id="ARBA00008455"/>
    </source>
</evidence>
<organism evidence="10 11">
    <name type="scientific">Anopheles culicifacies</name>
    <dbReference type="NCBI Taxonomy" id="139723"/>
    <lineage>
        <taxon>Eukaryota</taxon>
        <taxon>Metazoa</taxon>
        <taxon>Ecdysozoa</taxon>
        <taxon>Arthropoda</taxon>
        <taxon>Hexapoda</taxon>
        <taxon>Insecta</taxon>
        <taxon>Pterygota</taxon>
        <taxon>Neoptera</taxon>
        <taxon>Endopterygota</taxon>
        <taxon>Diptera</taxon>
        <taxon>Nematocera</taxon>
        <taxon>Culicoidea</taxon>
        <taxon>Culicidae</taxon>
        <taxon>Anophelinae</taxon>
        <taxon>Anopheles</taxon>
        <taxon>culicifacies species complex</taxon>
    </lineage>
</organism>
<evidence type="ECO:0000256" key="4">
    <source>
        <dbReference type="ARBA" id="ARBA00022801"/>
    </source>
</evidence>
<dbReference type="SUPFAM" id="SSF54001">
    <property type="entry name" value="Cysteine proteinases"/>
    <property type="match status" value="1"/>
</dbReference>
<dbReference type="FunFam" id="3.90.70.10:FF:000081">
    <property type="entry name" value="cathepsin B-like protease 2"/>
    <property type="match status" value="1"/>
</dbReference>
<evidence type="ECO:0000256" key="6">
    <source>
        <dbReference type="ARBA" id="ARBA00023157"/>
    </source>
</evidence>
<dbReference type="EMBL" id="AXCM01000548">
    <property type="status" value="NOT_ANNOTATED_CDS"/>
    <property type="molecule type" value="Genomic_DNA"/>
</dbReference>
<dbReference type="CDD" id="cd02620">
    <property type="entry name" value="Peptidase_C1A_CathepsinB"/>
    <property type="match status" value="1"/>
</dbReference>
<dbReference type="PROSITE" id="PS00640">
    <property type="entry name" value="THIOL_PROTEASE_ASN"/>
    <property type="match status" value="1"/>
</dbReference>
<evidence type="ECO:0000256" key="3">
    <source>
        <dbReference type="ARBA" id="ARBA00022729"/>
    </source>
</evidence>
<accession>A0A182MBR9</accession>
<keyword evidence="7" id="KW-0325">Glycoprotein</keyword>
<feature type="compositionally biased region" description="Basic and acidic residues" evidence="8">
    <location>
        <begin position="126"/>
        <end position="141"/>
    </location>
</feature>
<dbReference type="InterPro" id="IPR038765">
    <property type="entry name" value="Papain-like_cys_pep_sf"/>
</dbReference>
<protein>
    <recommendedName>
        <fullName evidence="9">Peptidase C1A papain C-terminal domain-containing protein</fullName>
    </recommendedName>
</protein>
<evidence type="ECO:0000313" key="11">
    <source>
        <dbReference type="Proteomes" id="UP000075883"/>
    </source>
</evidence>
<dbReference type="SMART" id="SM00645">
    <property type="entry name" value="Pept_C1"/>
    <property type="match status" value="1"/>
</dbReference>
<dbReference type="InterPro" id="IPR000668">
    <property type="entry name" value="Peptidase_C1A_C"/>
</dbReference>
<dbReference type="GO" id="GO:0008234">
    <property type="term" value="F:cysteine-type peptidase activity"/>
    <property type="evidence" value="ECO:0007669"/>
    <property type="project" value="UniProtKB-KW"/>
</dbReference>
<feature type="region of interest" description="Disordered" evidence="8">
    <location>
        <begin position="74"/>
        <end position="148"/>
    </location>
</feature>
<dbReference type="Gene3D" id="3.90.70.10">
    <property type="entry name" value="Cysteine proteinases"/>
    <property type="match status" value="1"/>
</dbReference>
<feature type="domain" description="Peptidase C1A papain C-terminal" evidence="9">
    <location>
        <begin position="351"/>
        <end position="591"/>
    </location>
</feature>
<keyword evidence="4" id="KW-0378">Hydrolase</keyword>
<dbReference type="AlphaFoldDB" id="A0A182MBR9"/>